<protein>
    <recommendedName>
        <fullName evidence="4">Expansin-like EG45 domain-containing protein</fullName>
    </recommendedName>
</protein>
<dbReference type="SUPFAM" id="SSF50685">
    <property type="entry name" value="Barwin-like endoglucanases"/>
    <property type="match status" value="1"/>
</dbReference>
<comment type="caution">
    <text evidence="2">The sequence shown here is derived from an EMBL/GenBank/DDBJ whole genome shotgun (WGS) entry which is preliminary data.</text>
</comment>
<evidence type="ECO:0000313" key="2">
    <source>
        <dbReference type="EMBL" id="KAK9823420.1"/>
    </source>
</evidence>
<evidence type="ECO:0008006" key="4">
    <source>
        <dbReference type="Google" id="ProtNLM"/>
    </source>
</evidence>
<dbReference type="EMBL" id="JALJOR010000002">
    <property type="protein sequence ID" value="KAK9823420.1"/>
    <property type="molecule type" value="Genomic_DNA"/>
</dbReference>
<dbReference type="PANTHER" id="PTHR31836:SF28">
    <property type="entry name" value="SRCR DOMAIN-CONTAINING PROTEIN-RELATED"/>
    <property type="match status" value="1"/>
</dbReference>
<proteinExistence type="predicted"/>
<reference evidence="2 3" key="1">
    <citation type="journal article" date="2024" name="Nat. Commun.">
        <title>Phylogenomics reveals the evolutionary origins of lichenization in chlorophyte algae.</title>
        <authorList>
            <person name="Puginier C."/>
            <person name="Libourel C."/>
            <person name="Otte J."/>
            <person name="Skaloud P."/>
            <person name="Haon M."/>
            <person name="Grisel S."/>
            <person name="Petersen M."/>
            <person name="Berrin J.G."/>
            <person name="Delaux P.M."/>
            <person name="Dal Grande F."/>
            <person name="Keller J."/>
        </authorList>
    </citation>
    <scope>NUCLEOTIDE SEQUENCE [LARGE SCALE GENOMIC DNA]</scope>
    <source>
        <strain evidence="2 3">SAG 2043</strain>
    </source>
</reference>
<name>A0AAW1QPK6_9CHLO</name>
<sequence length="225" mass="23081">MAGVQAQSVYSGGSYQGLATYYGASGDNGHCSYQNSNAGAMPWAQGVIFVAINSGQYQNSATCGMCLAMTATGSGAGGNPLPSQTQVAMVVNECPTCQDVAGIDMALDGDGAWGITWTPIPCPGVGDSPFQYACENCHPYFNKILISNHRMPLASVTLNGVPLARSPDNHWITGAAAYPATLAITSVMGQTVTDTLQAWSGPNGVQTGGAQFPAGSFGGRKLMGI</sequence>
<dbReference type="AlphaFoldDB" id="A0AAW1QPK6"/>
<evidence type="ECO:0000313" key="3">
    <source>
        <dbReference type="Proteomes" id="UP001489004"/>
    </source>
</evidence>
<keyword evidence="1" id="KW-0732">Signal</keyword>
<dbReference type="Proteomes" id="UP001489004">
    <property type="component" value="Unassembled WGS sequence"/>
</dbReference>
<dbReference type="Gene3D" id="2.60.40.760">
    <property type="entry name" value="Expansin, cellulose-binding-like domain"/>
    <property type="match status" value="1"/>
</dbReference>
<gene>
    <name evidence="2" type="ORF">WJX72_002626</name>
</gene>
<dbReference type="Gene3D" id="2.40.40.10">
    <property type="entry name" value="RlpA-like domain"/>
    <property type="match status" value="1"/>
</dbReference>
<evidence type="ECO:0000256" key="1">
    <source>
        <dbReference type="ARBA" id="ARBA00022729"/>
    </source>
</evidence>
<dbReference type="CDD" id="cd22271">
    <property type="entry name" value="DPBB_EXP_N-like"/>
    <property type="match status" value="1"/>
</dbReference>
<dbReference type="InterPro" id="IPR051477">
    <property type="entry name" value="Expansin_CellWall"/>
</dbReference>
<organism evidence="2 3">
    <name type="scientific">[Myrmecia] bisecta</name>
    <dbReference type="NCBI Taxonomy" id="41462"/>
    <lineage>
        <taxon>Eukaryota</taxon>
        <taxon>Viridiplantae</taxon>
        <taxon>Chlorophyta</taxon>
        <taxon>core chlorophytes</taxon>
        <taxon>Trebouxiophyceae</taxon>
        <taxon>Trebouxiales</taxon>
        <taxon>Trebouxiaceae</taxon>
        <taxon>Myrmecia</taxon>
    </lineage>
</organism>
<accession>A0AAW1QPK6</accession>
<dbReference type="PANTHER" id="PTHR31836">
    <property type="match status" value="1"/>
</dbReference>
<dbReference type="InterPro" id="IPR036749">
    <property type="entry name" value="Expansin_CBD_sf"/>
</dbReference>
<keyword evidence="3" id="KW-1185">Reference proteome</keyword>
<dbReference type="InterPro" id="IPR036908">
    <property type="entry name" value="RlpA-like_sf"/>
</dbReference>